<dbReference type="CDD" id="cd08290">
    <property type="entry name" value="ETR"/>
    <property type="match status" value="1"/>
</dbReference>
<keyword evidence="8" id="KW-0275">Fatty acid biosynthesis</keyword>
<dbReference type="SMART" id="SM00829">
    <property type="entry name" value="PKS_ER"/>
    <property type="match status" value="1"/>
</dbReference>
<dbReference type="InterPro" id="IPR013149">
    <property type="entry name" value="ADH-like_C"/>
</dbReference>
<dbReference type="SUPFAM" id="SSF51735">
    <property type="entry name" value="NAD(P)-binding Rossmann-fold domains"/>
    <property type="match status" value="1"/>
</dbReference>
<evidence type="ECO:0000256" key="3">
    <source>
        <dbReference type="ARBA" id="ARBA00022832"/>
    </source>
</evidence>
<dbReference type="InterPro" id="IPR020843">
    <property type="entry name" value="ER"/>
</dbReference>
<keyword evidence="2" id="KW-0444">Lipid biosynthesis</keyword>
<evidence type="ECO:0000256" key="8">
    <source>
        <dbReference type="ARBA" id="ARBA00023160"/>
    </source>
</evidence>
<dbReference type="Gene3D" id="3.40.50.720">
    <property type="entry name" value="NAD(P)-binding Rossmann-like Domain"/>
    <property type="match status" value="1"/>
</dbReference>
<name>A0ABY6BK80_9GAMM</name>
<organism evidence="12 13">
    <name type="scientific">Tahibacter amnicola</name>
    <dbReference type="NCBI Taxonomy" id="2976241"/>
    <lineage>
        <taxon>Bacteria</taxon>
        <taxon>Pseudomonadati</taxon>
        <taxon>Pseudomonadota</taxon>
        <taxon>Gammaproteobacteria</taxon>
        <taxon>Lysobacterales</taxon>
        <taxon>Rhodanobacteraceae</taxon>
        <taxon>Tahibacter</taxon>
    </lineage>
</organism>
<keyword evidence="3" id="KW-0276">Fatty acid metabolism</keyword>
<dbReference type="Proteomes" id="UP001064632">
    <property type="component" value="Chromosome"/>
</dbReference>
<dbReference type="PANTHER" id="PTHR43981">
    <property type="entry name" value="ENOYL-[ACYL-CARRIER-PROTEIN] REDUCTASE, MITOCHONDRIAL"/>
    <property type="match status" value="1"/>
</dbReference>
<keyword evidence="5" id="KW-0809">Transit peptide</keyword>
<dbReference type="InterPro" id="IPR011032">
    <property type="entry name" value="GroES-like_sf"/>
</dbReference>
<evidence type="ECO:0000259" key="11">
    <source>
        <dbReference type="SMART" id="SM00829"/>
    </source>
</evidence>
<keyword evidence="13" id="KW-1185">Reference proteome</keyword>
<proteinExistence type="inferred from homology"/>
<evidence type="ECO:0000256" key="9">
    <source>
        <dbReference type="ARBA" id="ARBA00038963"/>
    </source>
</evidence>
<dbReference type="EMBL" id="CP104694">
    <property type="protein sequence ID" value="UXI69485.1"/>
    <property type="molecule type" value="Genomic_DNA"/>
</dbReference>
<dbReference type="InterPro" id="IPR036291">
    <property type="entry name" value="NAD(P)-bd_dom_sf"/>
</dbReference>
<evidence type="ECO:0000256" key="1">
    <source>
        <dbReference type="ARBA" id="ARBA00010371"/>
    </source>
</evidence>
<evidence type="ECO:0000256" key="10">
    <source>
        <dbReference type="ARBA" id="ARBA00048843"/>
    </source>
</evidence>
<protein>
    <recommendedName>
        <fullName evidence="9">enoyl-[acyl-carrier-protein] reductase</fullName>
        <ecNumber evidence="9">1.3.1.104</ecNumber>
    </recommendedName>
</protein>
<keyword evidence="7" id="KW-0443">Lipid metabolism</keyword>
<comment type="catalytic activity">
    <reaction evidence="10">
        <text>a 2,3-saturated acyl-[ACP] + NADP(+) = a (2E)-enoyl-[ACP] + NADPH + H(+)</text>
        <dbReference type="Rhea" id="RHEA:22564"/>
        <dbReference type="Rhea" id="RHEA-COMP:9925"/>
        <dbReference type="Rhea" id="RHEA-COMP:9926"/>
        <dbReference type="ChEBI" id="CHEBI:15378"/>
        <dbReference type="ChEBI" id="CHEBI:57783"/>
        <dbReference type="ChEBI" id="CHEBI:58349"/>
        <dbReference type="ChEBI" id="CHEBI:78784"/>
        <dbReference type="ChEBI" id="CHEBI:78785"/>
        <dbReference type="EC" id="1.3.1.104"/>
    </reaction>
</comment>
<keyword evidence="6" id="KW-0560">Oxidoreductase</keyword>
<evidence type="ECO:0000313" key="13">
    <source>
        <dbReference type="Proteomes" id="UP001064632"/>
    </source>
</evidence>
<dbReference type="Pfam" id="PF08240">
    <property type="entry name" value="ADH_N"/>
    <property type="match status" value="1"/>
</dbReference>
<evidence type="ECO:0000256" key="7">
    <source>
        <dbReference type="ARBA" id="ARBA00023098"/>
    </source>
</evidence>
<evidence type="ECO:0000256" key="6">
    <source>
        <dbReference type="ARBA" id="ARBA00023002"/>
    </source>
</evidence>
<dbReference type="PANTHER" id="PTHR43981:SF2">
    <property type="entry name" value="ENOYL-[ACYL-CARRIER-PROTEIN] REDUCTASE, MITOCHONDRIAL"/>
    <property type="match status" value="1"/>
</dbReference>
<keyword evidence="4" id="KW-0521">NADP</keyword>
<evidence type="ECO:0000313" key="12">
    <source>
        <dbReference type="EMBL" id="UXI69485.1"/>
    </source>
</evidence>
<feature type="domain" description="Enoyl reductase (ER)" evidence="11">
    <location>
        <begin position="10"/>
        <end position="323"/>
    </location>
</feature>
<dbReference type="Pfam" id="PF00107">
    <property type="entry name" value="ADH_zinc_N"/>
    <property type="match status" value="1"/>
</dbReference>
<dbReference type="Gene3D" id="3.90.180.10">
    <property type="entry name" value="Medium-chain alcohol dehydrogenases, catalytic domain"/>
    <property type="match status" value="1"/>
</dbReference>
<evidence type="ECO:0000256" key="2">
    <source>
        <dbReference type="ARBA" id="ARBA00022516"/>
    </source>
</evidence>
<evidence type="ECO:0000256" key="5">
    <source>
        <dbReference type="ARBA" id="ARBA00022946"/>
    </source>
</evidence>
<accession>A0ABY6BK80</accession>
<sequence>MKQIQFARTGIPSEVVACVDVPEPASPGPGEVLVQAQAFPINPADILTLRGGYARRADGVGVPGSEAVGVVVATGEGVANVAVGDRVIYLCRDNWLAFKCVPAHQVMPVPRQADLLQLAMLKVNPATAHCLLERFVALGADDWVIQNAANSGVGRSLTQLARLRGIRSISVVRRDDVSAELMALGATAVLRDGDDLAARVREQTGGARVALAVDAVGGAATARLADAVSDGATLVNYGGMQGEACIVRPDQLIFRDIAVRGFWLTRTVESMPYADAKLMYDALSGHVLAGNLHTPVEARYRAEEIQQAVAHAERGGRHGKVLVEFSN</sequence>
<dbReference type="InterPro" id="IPR013154">
    <property type="entry name" value="ADH-like_N"/>
</dbReference>
<dbReference type="InterPro" id="IPR051034">
    <property type="entry name" value="Mito_Enoyl-ACP_Reductase"/>
</dbReference>
<dbReference type="SUPFAM" id="SSF50129">
    <property type="entry name" value="GroES-like"/>
    <property type="match status" value="1"/>
</dbReference>
<comment type="similarity">
    <text evidence="1">Belongs to the zinc-containing alcohol dehydrogenase family. Quinone oxidoreductase subfamily.</text>
</comment>
<reference evidence="12" key="1">
    <citation type="submission" date="2022-09" db="EMBL/GenBank/DDBJ databases">
        <title>Tahibacter sp. nov., isolated from a fresh water.</title>
        <authorList>
            <person name="Baek J.H."/>
            <person name="Lee J.K."/>
            <person name="Kim J.M."/>
            <person name="Jeon C.O."/>
        </authorList>
    </citation>
    <scope>NUCLEOTIDE SEQUENCE</scope>
    <source>
        <strain evidence="12">W38</strain>
    </source>
</reference>
<dbReference type="RefSeq" id="WP_261696440.1">
    <property type="nucleotide sequence ID" value="NZ_CP104694.1"/>
</dbReference>
<evidence type="ECO:0000256" key="4">
    <source>
        <dbReference type="ARBA" id="ARBA00022857"/>
    </source>
</evidence>
<dbReference type="EC" id="1.3.1.104" evidence="9"/>
<gene>
    <name evidence="12" type="ORF">N4264_07495</name>
</gene>